<evidence type="ECO:0000313" key="5">
    <source>
        <dbReference type="Proteomes" id="UP000663842"/>
    </source>
</evidence>
<sequence>ERSIKKMPNRRRFIDKKKAITFQLVHRSQHDPLIADDTVGERVLVPVGVEQRKAEQLKYGIEYDDDYDYLQHLRDPCAPPEEFSVHVNEIEKQDDNDDEEEEYDDDDEKIDEKPQDKEEKVIYLLLVLRLVVTFR</sequence>
<evidence type="ECO:0000256" key="2">
    <source>
        <dbReference type="ARBA" id="ARBA00021561"/>
    </source>
</evidence>
<comment type="caution">
    <text evidence="4">The sequence shown here is derived from an EMBL/GenBank/DDBJ whole genome shotgun (WGS) entry which is preliminary data.</text>
</comment>
<reference evidence="4" key="1">
    <citation type="submission" date="2021-02" db="EMBL/GenBank/DDBJ databases">
        <authorList>
            <person name="Nowell W R."/>
        </authorList>
    </citation>
    <scope>NUCLEOTIDE SEQUENCE</scope>
</reference>
<dbReference type="PANTHER" id="PTHR21531">
    <property type="entry name" value="LOW-TEMPERATURE VIABILITY PROTEIN LTV1-RELATED"/>
    <property type="match status" value="1"/>
</dbReference>
<dbReference type="GO" id="GO:0042274">
    <property type="term" value="P:ribosomal small subunit biogenesis"/>
    <property type="evidence" value="ECO:0007669"/>
    <property type="project" value="InterPro"/>
</dbReference>
<organism evidence="4 5">
    <name type="scientific">Rotaria magnacalcarata</name>
    <dbReference type="NCBI Taxonomy" id="392030"/>
    <lineage>
        <taxon>Eukaryota</taxon>
        <taxon>Metazoa</taxon>
        <taxon>Spiralia</taxon>
        <taxon>Gnathifera</taxon>
        <taxon>Rotifera</taxon>
        <taxon>Eurotatoria</taxon>
        <taxon>Bdelloidea</taxon>
        <taxon>Philodinida</taxon>
        <taxon>Philodinidae</taxon>
        <taxon>Rotaria</taxon>
    </lineage>
</organism>
<dbReference type="Proteomes" id="UP000663842">
    <property type="component" value="Unassembled WGS sequence"/>
</dbReference>
<dbReference type="GO" id="GO:0000056">
    <property type="term" value="P:ribosomal small subunit export from nucleus"/>
    <property type="evidence" value="ECO:0007669"/>
    <property type="project" value="TreeGrafter"/>
</dbReference>
<evidence type="ECO:0000256" key="1">
    <source>
        <dbReference type="ARBA" id="ARBA00009078"/>
    </source>
</evidence>
<dbReference type="EMBL" id="CAJOBF010016823">
    <property type="protein sequence ID" value="CAF4357914.1"/>
    <property type="molecule type" value="Genomic_DNA"/>
</dbReference>
<dbReference type="PANTHER" id="PTHR21531:SF0">
    <property type="entry name" value="PROTEIN LTV1 HOMOLOG"/>
    <property type="match status" value="1"/>
</dbReference>
<proteinExistence type="inferred from homology"/>
<protein>
    <recommendedName>
        <fullName evidence="2">Protein LTV1 homolog</fullName>
    </recommendedName>
</protein>
<evidence type="ECO:0000256" key="3">
    <source>
        <dbReference type="SAM" id="MobiDB-lite"/>
    </source>
</evidence>
<name>A0A820LIS9_9BILA</name>
<accession>A0A820LIS9</accession>
<gene>
    <name evidence="4" type="ORF">UXM345_LOCUS36344</name>
</gene>
<feature type="non-terminal residue" evidence="4">
    <location>
        <position position="1"/>
    </location>
</feature>
<dbReference type="GO" id="GO:0030688">
    <property type="term" value="C:preribosome, small subunit precursor"/>
    <property type="evidence" value="ECO:0007669"/>
    <property type="project" value="TreeGrafter"/>
</dbReference>
<feature type="region of interest" description="Disordered" evidence="3">
    <location>
        <begin position="78"/>
        <end position="114"/>
    </location>
</feature>
<evidence type="ECO:0000313" key="4">
    <source>
        <dbReference type="EMBL" id="CAF4357914.1"/>
    </source>
</evidence>
<dbReference type="Pfam" id="PF04180">
    <property type="entry name" value="LTV"/>
    <property type="match status" value="1"/>
</dbReference>
<comment type="similarity">
    <text evidence="1">Belongs to the LTV1 family.</text>
</comment>
<feature type="compositionally biased region" description="Acidic residues" evidence="3">
    <location>
        <begin position="94"/>
        <end position="109"/>
    </location>
</feature>
<dbReference type="GO" id="GO:0005634">
    <property type="term" value="C:nucleus"/>
    <property type="evidence" value="ECO:0007669"/>
    <property type="project" value="TreeGrafter"/>
</dbReference>
<dbReference type="InterPro" id="IPR007307">
    <property type="entry name" value="Ltv1"/>
</dbReference>
<dbReference type="GO" id="GO:0005829">
    <property type="term" value="C:cytosol"/>
    <property type="evidence" value="ECO:0007669"/>
    <property type="project" value="TreeGrafter"/>
</dbReference>
<dbReference type="AlphaFoldDB" id="A0A820LIS9"/>